<proteinExistence type="inferred from homology"/>
<evidence type="ECO:0000256" key="8">
    <source>
        <dbReference type="ARBA" id="ARBA00022729"/>
    </source>
</evidence>
<evidence type="ECO:0000256" key="10">
    <source>
        <dbReference type="ARBA" id="ARBA00022833"/>
    </source>
</evidence>
<keyword evidence="11" id="KW-0482">Metalloprotease</keyword>
<keyword evidence="8 15" id="KW-0732">Signal</keyword>
<evidence type="ECO:0000313" key="17">
    <source>
        <dbReference type="EMBL" id="OWR51432.1"/>
    </source>
</evidence>
<dbReference type="InterPro" id="IPR003146">
    <property type="entry name" value="M14A_act_pep"/>
</dbReference>
<dbReference type="FunFam" id="3.40.630.10:FF:000040">
    <property type="entry name" value="zinc carboxypeptidase"/>
    <property type="match status" value="2"/>
</dbReference>
<evidence type="ECO:0000256" key="5">
    <source>
        <dbReference type="ARBA" id="ARBA00022645"/>
    </source>
</evidence>
<dbReference type="STRING" id="278856.A0A212FCH2"/>
<keyword evidence="5 17" id="KW-0121">Carboxypeptidase</keyword>
<dbReference type="Gene3D" id="3.40.630.10">
    <property type="entry name" value="Zn peptidases"/>
    <property type="match status" value="2"/>
</dbReference>
<dbReference type="GO" id="GO:0005615">
    <property type="term" value="C:extracellular space"/>
    <property type="evidence" value="ECO:0007669"/>
    <property type="project" value="TreeGrafter"/>
</dbReference>
<comment type="caution">
    <text evidence="17">The sequence shown here is derived from an EMBL/GenBank/DDBJ whole genome shotgun (WGS) entry which is preliminary data.</text>
</comment>
<feature type="signal peptide" evidence="15">
    <location>
        <begin position="1"/>
        <end position="17"/>
    </location>
</feature>
<dbReference type="GO" id="GO:0006508">
    <property type="term" value="P:proteolysis"/>
    <property type="evidence" value="ECO:0007669"/>
    <property type="project" value="UniProtKB-KW"/>
</dbReference>
<keyword evidence="4" id="KW-0964">Secreted</keyword>
<evidence type="ECO:0000256" key="6">
    <source>
        <dbReference type="ARBA" id="ARBA00022670"/>
    </source>
</evidence>
<keyword evidence="6" id="KW-0645">Protease</keyword>
<dbReference type="GO" id="GO:0004181">
    <property type="term" value="F:metallocarboxypeptidase activity"/>
    <property type="evidence" value="ECO:0007669"/>
    <property type="project" value="InterPro"/>
</dbReference>
<evidence type="ECO:0000256" key="9">
    <source>
        <dbReference type="ARBA" id="ARBA00022801"/>
    </source>
</evidence>
<comment type="function">
    <text evidence="13">Involved in the digestion of the blood meal.</text>
</comment>
<dbReference type="eggNOG" id="KOG2650">
    <property type="taxonomic scope" value="Eukaryota"/>
</dbReference>
<feature type="chain" id="PRO_5012781282" evidence="15">
    <location>
        <begin position="18"/>
        <end position="855"/>
    </location>
</feature>
<dbReference type="InterPro" id="IPR036990">
    <property type="entry name" value="M14A-like_propep"/>
</dbReference>
<dbReference type="AlphaFoldDB" id="A0A212FCH2"/>
<dbReference type="Pfam" id="PF02244">
    <property type="entry name" value="Propep_M14"/>
    <property type="match status" value="1"/>
</dbReference>
<evidence type="ECO:0000259" key="16">
    <source>
        <dbReference type="PROSITE" id="PS52035"/>
    </source>
</evidence>
<evidence type="ECO:0000256" key="4">
    <source>
        <dbReference type="ARBA" id="ARBA00022525"/>
    </source>
</evidence>
<evidence type="ECO:0000256" key="11">
    <source>
        <dbReference type="ARBA" id="ARBA00023049"/>
    </source>
</evidence>
<dbReference type="InParanoid" id="A0A212FCH2"/>
<reference evidence="17 18" key="1">
    <citation type="journal article" date="2011" name="Cell">
        <title>The monarch butterfly genome yields insights into long-distance migration.</title>
        <authorList>
            <person name="Zhan S."/>
            <person name="Merlin C."/>
            <person name="Boore J.L."/>
            <person name="Reppert S.M."/>
        </authorList>
    </citation>
    <scope>NUCLEOTIDE SEQUENCE [LARGE SCALE GENOMIC DNA]</scope>
    <source>
        <strain evidence="17">F-2</strain>
    </source>
</reference>
<gene>
    <name evidence="17" type="ORF">KGM_204790</name>
</gene>
<dbReference type="InterPro" id="IPR000834">
    <property type="entry name" value="Peptidase_M14"/>
</dbReference>
<evidence type="ECO:0000313" key="18">
    <source>
        <dbReference type="Proteomes" id="UP000007151"/>
    </source>
</evidence>
<protein>
    <submittedName>
        <fullName evidence="17">Carboxypeptidase A</fullName>
    </submittedName>
</protein>
<feature type="active site" description="Proton donor/acceptor" evidence="14">
    <location>
        <position position="381"/>
    </location>
</feature>
<dbReference type="PROSITE" id="PS52035">
    <property type="entry name" value="PEPTIDASE_M14"/>
    <property type="match status" value="2"/>
</dbReference>
<evidence type="ECO:0000256" key="3">
    <source>
        <dbReference type="ARBA" id="ARBA00005988"/>
    </source>
</evidence>
<dbReference type="Proteomes" id="UP000007151">
    <property type="component" value="Unassembled WGS sequence"/>
</dbReference>
<comment type="cofactor">
    <cofactor evidence="1">
        <name>Zn(2+)</name>
        <dbReference type="ChEBI" id="CHEBI:29105"/>
    </cofactor>
</comment>
<evidence type="ECO:0000256" key="14">
    <source>
        <dbReference type="PROSITE-ProRule" id="PRU01379"/>
    </source>
</evidence>
<evidence type="ECO:0000256" key="7">
    <source>
        <dbReference type="ARBA" id="ARBA00022723"/>
    </source>
</evidence>
<feature type="active site" description="Proton donor/acceptor" evidence="14">
    <location>
        <position position="811"/>
    </location>
</feature>
<dbReference type="KEGG" id="dpl:KGM_204790"/>
<keyword evidence="10" id="KW-0862">Zinc</keyword>
<evidence type="ECO:0000256" key="2">
    <source>
        <dbReference type="ARBA" id="ARBA00004613"/>
    </source>
</evidence>
<keyword evidence="18" id="KW-1185">Reference proteome</keyword>
<evidence type="ECO:0000256" key="13">
    <source>
        <dbReference type="ARBA" id="ARBA00057299"/>
    </source>
</evidence>
<evidence type="ECO:0000256" key="12">
    <source>
        <dbReference type="ARBA" id="ARBA00023157"/>
    </source>
</evidence>
<keyword evidence="9" id="KW-0378">Hydrolase</keyword>
<feature type="domain" description="Peptidase M14" evidence="16">
    <location>
        <begin position="122"/>
        <end position="419"/>
    </location>
</feature>
<accession>A0A212FCH2</accession>
<dbReference type="GO" id="GO:0008270">
    <property type="term" value="F:zinc ion binding"/>
    <property type="evidence" value="ECO:0007669"/>
    <property type="project" value="InterPro"/>
</dbReference>
<name>A0A212FCH2_DANPL</name>
<feature type="domain" description="Peptidase M14" evidence="16">
    <location>
        <begin position="549"/>
        <end position="849"/>
    </location>
</feature>
<dbReference type="Pfam" id="PF00246">
    <property type="entry name" value="Peptidase_M14"/>
    <property type="match status" value="2"/>
</dbReference>
<keyword evidence="7" id="KW-0479">Metal-binding</keyword>
<evidence type="ECO:0000256" key="1">
    <source>
        <dbReference type="ARBA" id="ARBA00001947"/>
    </source>
</evidence>
<dbReference type="SUPFAM" id="SSF54897">
    <property type="entry name" value="Protease propeptides/inhibitors"/>
    <property type="match status" value="2"/>
</dbReference>
<evidence type="ECO:0000256" key="15">
    <source>
        <dbReference type="SAM" id="SignalP"/>
    </source>
</evidence>
<dbReference type="EMBL" id="AGBW02009192">
    <property type="protein sequence ID" value="OWR51432.1"/>
    <property type="molecule type" value="Genomic_DNA"/>
</dbReference>
<dbReference type="SMART" id="SM00631">
    <property type="entry name" value="Zn_pept"/>
    <property type="match status" value="2"/>
</dbReference>
<organism evidence="17 18">
    <name type="scientific">Danaus plexippus plexippus</name>
    <dbReference type="NCBI Taxonomy" id="278856"/>
    <lineage>
        <taxon>Eukaryota</taxon>
        <taxon>Metazoa</taxon>
        <taxon>Ecdysozoa</taxon>
        <taxon>Arthropoda</taxon>
        <taxon>Hexapoda</taxon>
        <taxon>Insecta</taxon>
        <taxon>Pterygota</taxon>
        <taxon>Neoptera</taxon>
        <taxon>Endopterygota</taxon>
        <taxon>Lepidoptera</taxon>
        <taxon>Glossata</taxon>
        <taxon>Ditrysia</taxon>
        <taxon>Papilionoidea</taxon>
        <taxon>Nymphalidae</taxon>
        <taxon>Danainae</taxon>
        <taxon>Danaini</taxon>
        <taxon>Danaina</taxon>
        <taxon>Danaus</taxon>
        <taxon>Danaus</taxon>
    </lineage>
</organism>
<dbReference type="PANTHER" id="PTHR11705">
    <property type="entry name" value="PROTEASE FAMILY M14 CARBOXYPEPTIDASE A,B"/>
    <property type="match status" value="1"/>
</dbReference>
<sequence length="855" mass="97641">MFKPLLFFLASIYVVYGKHEEYDGHSLYQVRVENAYQVDQLMNVVERLLLDVWTYAQPEQDGLILVSKELKPLFEEELKSIGVEFAIDTENIKDKLDLEDQLLANASIADAGRTHRGLSFDVIHRYAVVDRYLSDLARQYSNVRVASGGKSVEGRDIKYLRISSNNFQSGNKPVVVIQSLLHAREWVTLPVTLYAIHKLVIDVTEQDLIRDIDWVIIPIANPDGYEFTHTRTRMWRKNRRTGFGRCIGVDLNRNFDFAWGIASSNQACADTFHGPKAFSEPETQMTRDIINRYRSRIELFIDVHSFGSLILYGYGNRQLPPHSNTLQQVAVEMARRIDAVKWPANRNYRVGNIAQVLYQASGGCSDYAQARIGNKLSYTYELPAYRNLNNMNGFLVDPAFIRQAGYETWEGINGYSDCSPYPFSDWSYFSLSFVLTFCFVHAKHEMYDGHSLFKIKIQDEKQMKYLYSLAEVLDLDVWVLPFPGNDAAVLVSKESNEPFRSELSEYGFEFHIETDNIKRALDLEDTLNEKALRKNHFKSGYRGKIGFDRIYKLSEVDSYLETLAESYPNTVTLVNAGKSFEGRDIKYLKISSTNFQDVRKPIVFVESLLHAREWVTLPPTLWAIEKLVVNVTESDLIDTIDWIILPVANPDGYELTHNEDRFWRKNRATGFVPGDFCVGVDLNRNFDIKWGSGSSSSVCSEIFHGSRPSSEPETVIISRIMEEYKNRIDLFIDLHSYGSMILYGWGSGDLLPNAFSLQQIGLNMAKAIDDMKLIFNENYTVGNAGLVLYPASGTAMDYANRFNIPFSYVYELPGSIFGTGLSGFLIEPELVEHYAKETWEGIKTGARNVRDLLGR</sequence>
<comment type="subcellular location">
    <subcellularLocation>
        <location evidence="2">Secreted</location>
    </subcellularLocation>
</comment>
<keyword evidence="12" id="KW-1015">Disulfide bond</keyword>
<dbReference type="SUPFAM" id="SSF53187">
    <property type="entry name" value="Zn-dependent exopeptidases"/>
    <property type="match status" value="2"/>
</dbReference>
<dbReference type="Gene3D" id="3.30.70.340">
    <property type="entry name" value="Metallocarboxypeptidase-like"/>
    <property type="match status" value="2"/>
</dbReference>
<dbReference type="PANTHER" id="PTHR11705:SF140">
    <property type="entry name" value="FI02848P-RELATED"/>
    <property type="match status" value="1"/>
</dbReference>
<dbReference type="PRINTS" id="PR00765">
    <property type="entry name" value="CRBOXYPTASEA"/>
</dbReference>
<comment type="similarity">
    <text evidence="3 14">Belongs to the peptidase M14 family.</text>
</comment>